<name>A0A1B0DL16_PHLPP</name>
<organism evidence="2 3">
    <name type="scientific">Phlebotomus papatasi</name>
    <name type="common">Sandfly</name>
    <dbReference type="NCBI Taxonomy" id="29031"/>
    <lineage>
        <taxon>Eukaryota</taxon>
        <taxon>Metazoa</taxon>
        <taxon>Ecdysozoa</taxon>
        <taxon>Arthropoda</taxon>
        <taxon>Hexapoda</taxon>
        <taxon>Insecta</taxon>
        <taxon>Pterygota</taxon>
        <taxon>Neoptera</taxon>
        <taxon>Endopterygota</taxon>
        <taxon>Diptera</taxon>
        <taxon>Nematocera</taxon>
        <taxon>Psychodoidea</taxon>
        <taxon>Psychodidae</taxon>
        <taxon>Phlebotomus</taxon>
        <taxon>Phlebotomus</taxon>
    </lineage>
</organism>
<protein>
    <submittedName>
        <fullName evidence="2">Uncharacterized protein</fullName>
    </submittedName>
</protein>
<dbReference type="Pfam" id="PF10545">
    <property type="entry name" value="MADF_DNA_bdg"/>
    <property type="match status" value="1"/>
</dbReference>
<accession>A0A1B0DL16</accession>
<dbReference type="VEuPathDB" id="VectorBase:PPAPM1_005172"/>
<feature type="compositionally biased region" description="Polar residues" evidence="1">
    <location>
        <begin position="209"/>
        <end position="235"/>
    </location>
</feature>
<dbReference type="VEuPathDB" id="VectorBase:PPAI008960"/>
<dbReference type="PANTHER" id="PTHR12243:SF67">
    <property type="entry name" value="COREPRESSOR OF PANGOLIN, ISOFORM A-RELATED"/>
    <property type="match status" value="1"/>
</dbReference>
<feature type="compositionally biased region" description="Pro residues" evidence="1">
    <location>
        <begin position="164"/>
        <end position="196"/>
    </location>
</feature>
<dbReference type="PROSITE" id="PS51029">
    <property type="entry name" value="MADF"/>
    <property type="match status" value="1"/>
</dbReference>
<dbReference type="EMBL" id="AJVK01068967">
    <property type="status" value="NOT_ANNOTATED_CDS"/>
    <property type="molecule type" value="Genomic_DNA"/>
</dbReference>
<sequence>MGRKRRSRVWTYEKERNLLSYYKILPELWNPHIPEFRDNRKKSLILKKIALNLSGDYPESSSIFNQDKVHRRFLALKKKYNDLVAKGGDEASEWEHYKDFVFFDGIIARTAQTQAKNTTATAEIPARTEEFLSIRNVASAVDLQESDPDTKVFIDISSDEEDPVPPAAESPKPSQPSPQLPRPEPSQPDSPSPQPVPAKRRRTARSIYIESTINSLNSSNTPPLPESSGQPNHSFSGIADDARKLENQKFCDFLASRMNDMPKESSRDFQFKILMLLNQNY</sequence>
<feature type="region of interest" description="Disordered" evidence="1">
    <location>
        <begin position="158"/>
        <end position="237"/>
    </location>
</feature>
<dbReference type="EnsemblMetazoa" id="PPAI008960-RA">
    <property type="protein sequence ID" value="PPAI008960-PA"/>
    <property type="gene ID" value="PPAI008960"/>
</dbReference>
<dbReference type="InterPro" id="IPR006578">
    <property type="entry name" value="MADF-dom"/>
</dbReference>
<dbReference type="InterPro" id="IPR039353">
    <property type="entry name" value="TF_Adf1"/>
</dbReference>
<reference evidence="2" key="1">
    <citation type="submission" date="2022-08" db="UniProtKB">
        <authorList>
            <consortium name="EnsemblMetazoa"/>
        </authorList>
    </citation>
    <scope>IDENTIFICATION</scope>
    <source>
        <strain evidence="2">Israel</strain>
    </source>
</reference>
<proteinExistence type="predicted"/>
<dbReference type="AlphaFoldDB" id="A0A1B0DL16"/>
<evidence type="ECO:0000313" key="3">
    <source>
        <dbReference type="Proteomes" id="UP000092462"/>
    </source>
</evidence>
<evidence type="ECO:0000313" key="2">
    <source>
        <dbReference type="EnsemblMetazoa" id="PPAI008960-PA"/>
    </source>
</evidence>
<evidence type="ECO:0000256" key="1">
    <source>
        <dbReference type="SAM" id="MobiDB-lite"/>
    </source>
</evidence>
<dbReference type="Proteomes" id="UP000092462">
    <property type="component" value="Unassembled WGS sequence"/>
</dbReference>
<dbReference type="PANTHER" id="PTHR12243">
    <property type="entry name" value="MADF DOMAIN TRANSCRIPTION FACTOR"/>
    <property type="match status" value="1"/>
</dbReference>
<dbReference type="SMART" id="SM00595">
    <property type="entry name" value="MADF"/>
    <property type="match status" value="1"/>
</dbReference>
<keyword evidence="3" id="KW-1185">Reference proteome</keyword>